<dbReference type="Pfam" id="PF00534">
    <property type="entry name" value="Glycos_transf_1"/>
    <property type="match status" value="1"/>
</dbReference>
<dbReference type="AlphaFoldDB" id="A0A1F5Q8W6"/>
<dbReference type="GO" id="GO:0009103">
    <property type="term" value="P:lipopolysaccharide biosynthetic process"/>
    <property type="evidence" value="ECO:0007669"/>
    <property type="project" value="TreeGrafter"/>
</dbReference>
<protein>
    <recommendedName>
        <fullName evidence="6">Glycosyl transferase family 1 domain-containing protein</fullName>
    </recommendedName>
</protein>
<dbReference type="FunFam" id="3.40.50.2000:FF:000119">
    <property type="entry name" value="Glycosyl transferase group 1"/>
    <property type="match status" value="1"/>
</dbReference>
<evidence type="ECO:0000259" key="3">
    <source>
        <dbReference type="Pfam" id="PF13439"/>
    </source>
</evidence>
<sequence length="374" mass="41477">MRIGIDLSVLKQSRTGIGNYAFNLSQALPKRGSGHEFIFFGGPKGAIPFFSRHVSYARQIQKENLDVFHGPANVLPLGFPYLTSLRRATGDISPRQGRVAGTMTRSVITLHDLAIYRHPEWFPKGQWLATKLIVPASIRKASKIIAPSQATKKDLIELFRVPGEKIIVIPHGVEPRFFKESGISNSQFPILNQFSMSKFSKPYILFVGTLEPRKNIERIVDAYADLPKDILERYDLVLAGRKGWNDRDILLKIGKEKIKVLPDITNDQLPELYQNAALFVYPSLYEGFGLPILEAMAAGAPVITSNTSSMPEVAAGAAITINPLHTGEISGAIEKILRDPALVKQLSEDGVSRARHFTWGETAKRTLSVYESLS</sequence>
<evidence type="ECO:0000259" key="2">
    <source>
        <dbReference type="Pfam" id="PF00534"/>
    </source>
</evidence>
<dbReference type="SUPFAM" id="SSF53756">
    <property type="entry name" value="UDP-Glycosyltransferase/glycogen phosphorylase"/>
    <property type="match status" value="1"/>
</dbReference>
<dbReference type="Proteomes" id="UP000177235">
    <property type="component" value="Unassembled WGS sequence"/>
</dbReference>
<dbReference type="CDD" id="cd03809">
    <property type="entry name" value="GT4_MtfB-like"/>
    <property type="match status" value="1"/>
</dbReference>
<dbReference type="PANTHER" id="PTHR46401">
    <property type="entry name" value="GLYCOSYLTRANSFERASE WBBK-RELATED"/>
    <property type="match status" value="1"/>
</dbReference>
<proteinExistence type="predicted"/>
<accession>A0A1F5Q8W6</accession>
<evidence type="ECO:0000313" key="5">
    <source>
        <dbReference type="Proteomes" id="UP000177235"/>
    </source>
</evidence>
<dbReference type="InterPro" id="IPR001296">
    <property type="entry name" value="Glyco_trans_1"/>
</dbReference>
<dbReference type="GO" id="GO:0016757">
    <property type="term" value="F:glycosyltransferase activity"/>
    <property type="evidence" value="ECO:0007669"/>
    <property type="project" value="InterPro"/>
</dbReference>
<dbReference type="Pfam" id="PF13439">
    <property type="entry name" value="Glyco_transf_4"/>
    <property type="match status" value="1"/>
</dbReference>
<comment type="caution">
    <text evidence="4">The sequence shown here is derived from an EMBL/GenBank/DDBJ whole genome shotgun (WGS) entry which is preliminary data.</text>
</comment>
<dbReference type="PANTHER" id="PTHR46401:SF2">
    <property type="entry name" value="GLYCOSYLTRANSFERASE WBBK-RELATED"/>
    <property type="match status" value="1"/>
</dbReference>
<feature type="domain" description="Glycosyl transferase family 1" evidence="2">
    <location>
        <begin position="200"/>
        <end position="350"/>
    </location>
</feature>
<evidence type="ECO:0000313" key="4">
    <source>
        <dbReference type="EMBL" id="OGE98613.1"/>
    </source>
</evidence>
<reference evidence="4 5" key="1">
    <citation type="journal article" date="2016" name="Nat. Commun.">
        <title>Thousands of microbial genomes shed light on interconnected biogeochemical processes in an aquifer system.</title>
        <authorList>
            <person name="Anantharaman K."/>
            <person name="Brown C.T."/>
            <person name="Hug L.A."/>
            <person name="Sharon I."/>
            <person name="Castelle C.J."/>
            <person name="Probst A.J."/>
            <person name="Thomas B.C."/>
            <person name="Singh A."/>
            <person name="Wilkins M.J."/>
            <person name="Karaoz U."/>
            <person name="Brodie E.L."/>
            <person name="Williams K.H."/>
            <person name="Hubbard S.S."/>
            <person name="Banfield J.F."/>
        </authorList>
    </citation>
    <scope>NUCLEOTIDE SEQUENCE [LARGE SCALE GENOMIC DNA]</scope>
</reference>
<keyword evidence="1" id="KW-0808">Transferase</keyword>
<dbReference type="EMBL" id="MFFF01000028">
    <property type="protein sequence ID" value="OGE98613.1"/>
    <property type="molecule type" value="Genomic_DNA"/>
</dbReference>
<dbReference type="InterPro" id="IPR028098">
    <property type="entry name" value="Glyco_trans_4-like_N"/>
</dbReference>
<evidence type="ECO:0008006" key="6">
    <source>
        <dbReference type="Google" id="ProtNLM"/>
    </source>
</evidence>
<name>A0A1F5Q8W6_9BACT</name>
<feature type="domain" description="Glycosyltransferase subfamily 4-like N-terminal" evidence="3">
    <location>
        <begin position="16"/>
        <end position="175"/>
    </location>
</feature>
<dbReference type="Gene3D" id="3.40.50.2000">
    <property type="entry name" value="Glycogen Phosphorylase B"/>
    <property type="match status" value="2"/>
</dbReference>
<evidence type="ECO:0000256" key="1">
    <source>
        <dbReference type="ARBA" id="ARBA00022679"/>
    </source>
</evidence>
<gene>
    <name evidence="4" type="ORF">A3J05_00910</name>
</gene>
<organism evidence="4 5">
    <name type="scientific">Candidatus Doudnabacteria bacterium RIFCSPLOWO2_02_FULL_48_13</name>
    <dbReference type="NCBI Taxonomy" id="1817845"/>
    <lineage>
        <taxon>Bacteria</taxon>
        <taxon>Candidatus Doudnaibacteriota</taxon>
    </lineage>
</organism>